<dbReference type="GO" id="GO:0004368">
    <property type="term" value="F:glycerol-3-phosphate dehydrogenase (quinone) activity"/>
    <property type="evidence" value="ECO:0007669"/>
    <property type="project" value="UniProtKB-EC"/>
</dbReference>
<dbReference type="NCBIfam" id="NF003725">
    <property type="entry name" value="PRK05329.2-4"/>
    <property type="match status" value="1"/>
</dbReference>
<dbReference type="EMBL" id="JBHTJT010000032">
    <property type="protein sequence ID" value="MFD0981104.1"/>
    <property type="molecule type" value="Genomic_DNA"/>
</dbReference>
<keyword evidence="4" id="KW-1133">Transmembrane helix</keyword>
<evidence type="ECO:0000256" key="4">
    <source>
        <dbReference type="SAM" id="Phobius"/>
    </source>
</evidence>
<keyword evidence="1" id="KW-0285">Flavoprotein</keyword>
<dbReference type="EC" id="1.1.5.3" evidence="6"/>
<evidence type="ECO:0000256" key="1">
    <source>
        <dbReference type="ARBA" id="ARBA00022630"/>
    </source>
</evidence>
<dbReference type="SUPFAM" id="SSF51905">
    <property type="entry name" value="FAD/NAD(P)-binding domain"/>
    <property type="match status" value="1"/>
</dbReference>
<dbReference type="InterPro" id="IPR036188">
    <property type="entry name" value="FAD/NAD-bd_sf"/>
</dbReference>
<dbReference type="PIRSF" id="PIRSF000141">
    <property type="entry name" value="Anaerobic_G3P_dh"/>
    <property type="match status" value="1"/>
</dbReference>
<comment type="caution">
    <text evidence="6">The sequence shown here is derived from an EMBL/GenBank/DDBJ whole genome shotgun (WGS) entry which is preliminary data.</text>
</comment>
<feature type="domain" description="FAD-dependent oxidoreductase 2 FAD-binding" evidence="5">
    <location>
        <begin position="13"/>
        <end position="407"/>
    </location>
</feature>
<evidence type="ECO:0000256" key="2">
    <source>
        <dbReference type="ARBA" id="ARBA00022643"/>
    </source>
</evidence>
<gene>
    <name evidence="6" type="primary">glpB</name>
    <name evidence="6" type="ORF">ACFQ2S_15795</name>
</gene>
<evidence type="ECO:0000259" key="5">
    <source>
        <dbReference type="Pfam" id="PF00890"/>
    </source>
</evidence>
<dbReference type="NCBIfam" id="TIGR03378">
    <property type="entry name" value="glycerol3P_GlpB"/>
    <property type="match status" value="1"/>
</dbReference>
<dbReference type="RefSeq" id="WP_386075891.1">
    <property type="nucleotide sequence ID" value="NZ_JBHTJT010000032.1"/>
</dbReference>
<keyword evidence="4" id="KW-0472">Membrane</keyword>
<keyword evidence="2" id="KW-0288">FMN</keyword>
<dbReference type="InterPro" id="IPR003953">
    <property type="entry name" value="FAD-dep_OxRdtase_2_FAD-bd"/>
</dbReference>
<keyword evidence="7" id="KW-1185">Reference proteome</keyword>
<organism evidence="6 7">
    <name type="scientific">Tropicimonas aquimaris</name>
    <dbReference type="NCBI Taxonomy" id="914152"/>
    <lineage>
        <taxon>Bacteria</taxon>
        <taxon>Pseudomonadati</taxon>
        <taxon>Pseudomonadota</taxon>
        <taxon>Alphaproteobacteria</taxon>
        <taxon>Rhodobacterales</taxon>
        <taxon>Roseobacteraceae</taxon>
        <taxon>Tropicimonas</taxon>
    </lineage>
</organism>
<protein>
    <submittedName>
        <fullName evidence="6">Glycerol-3-phosphate dehydrogenase subunit GlpB</fullName>
        <ecNumber evidence="6">1.1.5.3</ecNumber>
    </submittedName>
</protein>
<evidence type="ECO:0000313" key="6">
    <source>
        <dbReference type="EMBL" id="MFD0981104.1"/>
    </source>
</evidence>
<reference evidence="7" key="1">
    <citation type="journal article" date="2019" name="Int. J. Syst. Evol. Microbiol.">
        <title>The Global Catalogue of Microorganisms (GCM) 10K type strain sequencing project: providing services to taxonomists for standard genome sequencing and annotation.</title>
        <authorList>
            <consortium name="The Broad Institute Genomics Platform"/>
            <consortium name="The Broad Institute Genome Sequencing Center for Infectious Disease"/>
            <person name="Wu L."/>
            <person name="Ma J."/>
        </authorList>
    </citation>
    <scope>NUCLEOTIDE SEQUENCE [LARGE SCALE GENOMIC DNA]</scope>
    <source>
        <strain evidence="7">CCUG 60524</strain>
    </source>
</reference>
<keyword evidence="3 6" id="KW-0560">Oxidoreductase</keyword>
<dbReference type="InterPro" id="IPR009158">
    <property type="entry name" value="G3P_DH_GlpB_su"/>
</dbReference>
<evidence type="ECO:0000313" key="7">
    <source>
        <dbReference type="Proteomes" id="UP001597108"/>
    </source>
</evidence>
<keyword evidence="4" id="KW-0812">Transmembrane</keyword>
<dbReference type="Proteomes" id="UP001597108">
    <property type="component" value="Unassembled WGS sequence"/>
</dbReference>
<sequence>MKRGTRRIETQLAVIGTGIAGFAASIFALRRRLDVAQFGHSGAMAYTTGYLDLLGVHDQRVRTDPWAALDDLRRDEPHHPMSGLANQTIRTAFDGFTDTLGEMGIGYTRAGERNLSALLPNGIAKPTLSVPDTMLAGVTALETGASTLMIDFDGLQGFSAKAFEVNFAERWPALRSARLTFPGMENRQIFPEVLARSLETRTTQDALAVAIQPLLNGAEYVGLPAILGMHAPDAVLARIQEAIGVKLFEIPTIPPAVPGIRLRECFERAFPEMGAKLEPQLKVANVEFGASGATLHLHGPMEDLQVEASAVLLATGRFLSGGLQSDQHRLSETLLDLPIRQPEGRQGWFRREFLDPRGHPVNRLGVEVDSAFRPVGPDGDPVHEKLFAAGAILAHQDWARQRCGAGLAIATAYSATEAATAALG</sequence>
<proteinExistence type="predicted"/>
<name>A0ABW3ITE5_9RHOB</name>
<dbReference type="Pfam" id="PF00890">
    <property type="entry name" value="FAD_binding_2"/>
    <property type="match status" value="1"/>
</dbReference>
<feature type="transmembrane region" description="Helical" evidence="4">
    <location>
        <begin position="12"/>
        <end position="29"/>
    </location>
</feature>
<accession>A0ABW3ITE5</accession>
<evidence type="ECO:0000256" key="3">
    <source>
        <dbReference type="ARBA" id="ARBA00023002"/>
    </source>
</evidence>